<gene>
    <name evidence="2" type="ORF">PoMZ_09365</name>
</gene>
<dbReference type="Proteomes" id="UP000294847">
    <property type="component" value="Chromosome 1"/>
</dbReference>
<feature type="region of interest" description="Disordered" evidence="1">
    <location>
        <begin position="1"/>
        <end position="39"/>
    </location>
</feature>
<protein>
    <submittedName>
        <fullName evidence="2">Uncharacterized protein</fullName>
    </submittedName>
</protein>
<dbReference type="EMBL" id="CP034204">
    <property type="protein sequence ID" value="QBZ53677.1"/>
    <property type="molecule type" value="Genomic_DNA"/>
</dbReference>
<feature type="non-terminal residue" evidence="2">
    <location>
        <position position="123"/>
    </location>
</feature>
<proteinExistence type="predicted"/>
<evidence type="ECO:0000313" key="2">
    <source>
        <dbReference type="EMBL" id="QBZ53677.1"/>
    </source>
</evidence>
<reference evidence="2 3" key="1">
    <citation type="journal article" date="2019" name="Mol. Biol. Evol.">
        <title>Blast fungal genomes show frequent chromosomal changes, gene gains and losses, and effector gene turnover.</title>
        <authorList>
            <person name="Gomez Luciano L.B."/>
            <person name="Jason Tsai I."/>
            <person name="Chuma I."/>
            <person name="Tosa Y."/>
            <person name="Chen Y.H."/>
            <person name="Li J.Y."/>
            <person name="Li M.Y."/>
            <person name="Jade Lu M.Y."/>
            <person name="Nakayashiki H."/>
            <person name="Li W.H."/>
        </authorList>
    </citation>
    <scope>NUCLEOTIDE SEQUENCE [LARGE SCALE GENOMIC DNA]</scope>
    <source>
        <strain evidence="2">MZ5-1-6</strain>
    </source>
</reference>
<accession>A0A4P7MTX7</accession>
<evidence type="ECO:0000313" key="3">
    <source>
        <dbReference type="Proteomes" id="UP000294847"/>
    </source>
</evidence>
<organism evidence="2 3">
    <name type="scientific">Pyricularia oryzae</name>
    <name type="common">Rice blast fungus</name>
    <name type="synonym">Magnaporthe oryzae</name>
    <dbReference type="NCBI Taxonomy" id="318829"/>
    <lineage>
        <taxon>Eukaryota</taxon>
        <taxon>Fungi</taxon>
        <taxon>Dikarya</taxon>
        <taxon>Ascomycota</taxon>
        <taxon>Pezizomycotina</taxon>
        <taxon>Sordariomycetes</taxon>
        <taxon>Sordariomycetidae</taxon>
        <taxon>Magnaporthales</taxon>
        <taxon>Pyriculariaceae</taxon>
        <taxon>Pyricularia</taxon>
    </lineage>
</organism>
<evidence type="ECO:0000256" key="1">
    <source>
        <dbReference type="SAM" id="MobiDB-lite"/>
    </source>
</evidence>
<sequence length="123" mass="14225">MARHTNSRRDRLRYPNQQYPGTQSPTYRRGRPRASPEDFAHVGNPLCLQVIWRGAEYVVVAASGERCSKWSPRLERKRRVQLYNPRLKVNGRTMNTRRRGSGGFGNLDLSGTARTIFNPHKLF</sequence>
<dbReference type="AlphaFoldDB" id="A0A4P7MTX7"/>
<feature type="compositionally biased region" description="Polar residues" evidence="1">
    <location>
        <begin position="15"/>
        <end position="26"/>
    </location>
</feature>
<name>A0A4P7MTX7_PYROR</name>